<name>A0ABW9WMY2_9BURK</name>
<dbReference type="Pfam" id="PF15919">
    <property type="entry name" value="HicB_lk_antitox"/>
    <property type="match status" value="1"/>
</dbReference>
<dbReference type="InterPro" id="IPR035069">
    <property type="entry name" value="TTHA1013/TTHA0281-like"/>
</dbReference>
<dbReference type="InterPro" id="IPR051404">
    <property type="entry name" value="TA_system_antitoxin"/>
</dbReference>
<proteinExistence type="predicted"/>
<dbReference type="PANTHER" id="PTHR34504:SF2">
    <property type="entry name" value="UPF0150 PROTEIN SSL0259"/>
    <property type="match status" value="1"/>
</dbReference>
<sequence>MNTVRYAIVIEKAEANYSGYVLDLPGCVATGATLAATEAALREAIAFHLDGMREDGLPMPPSVSVVSYLEFAP</sequence>
<dbReference type="SUPFAM" id="SSF143100">
    <property type="entry name" value="TTHA1013/TTHA0281-like"/>
    <property type="match status" value="1"/>
</dbReference>
<dbReference type="PANTHER" id="PTHR34504">
    <property type="entry name" value="ANTITOXIN HICB"/>
    <property type="match status" value="1"/>
</dbReference>
<evidence type="ECO:0000313" key="3">
    <source>
        <dbReference type="Proteomes" id="UP000466332"/>
    </source>
</evidence>
<dbReference type="InterPro" id="IPR031807">
    <property type="entry name" value="HicB-like"/>
</dbReference>
<dbReference type="Proteomes" id="UP000466332">
    <property type="component" value="Unassembled WGS sequence"/>
</dbReference>
<dbReference type="Gene3D" id="3.30.160.250">
    <property type="match status" value="1"/>
</dbReference>
<dbReference type="RefSeq" id="WP_161047484.1">
    <property type="nucleotide sequence ID" value="NZ_WWCS01000022.1"/>
</dbReference>
<keyword evidence="3" id="KW-1185">Reference proteome</keyword>
<feature type="domain" description="HicB-like antitoxin of toxin-antitoxin system" evidence="1">
    <location>
        <begin position="6"/>
        <end position="66"/>
    </location>
</feature>
<accession>A0ABW9WMY2</accession>
<organism evidence="2 3">
    <name type="scientific">Duganella margarita</name>
    <dbReference type="NCBI Taxonomy" id="2692170"/>
    <lineage>
        <taxon>Bacteria</taxon>
        <taxon>Pseudomonadati</taxon>
        <taxon>Pseudomonadota</taxon>
        <taxon>Betaproteobacteria</taxon>
        <taxon>Burkholderiales</taxon>
        <taxon>Oxalobacteraceae</taxon>
        <taxon>Telluria group</taxon>
        <taxon>Duganella</taxon>
    </lineage>
</organism>
<comment type="caution">
    <text evidence="2">The sequence shown here is derived from an EMBL/GenBank/DDBJ whole genome shotgun (WGS) entry which is preliminary data.</text>
</comment>
<evidence type="ECO:0000313" key="2">
    <source>
        <dbReference type="EMBL" id="MYN42586.1"/>
    </source>
</evidence>
<protein>
    <submittedName>
        <fullName evidence="2">Type II toxin-antitoxin system HicB family antitoxin</fullName>
    </submittedName>
</protein>
<reference evidence="2 3" key="1">
    <citation type="submission" date="2019-12" db="EMBL/GenBank/DDBJ databases">
        <title>Novel species isolated from a subtropical stream in China.</title>
        <authorList>
            <person name="Lu H."/>
        </authorList>
    </citation>
    <scope>NUCLEOTIDE SEQUENCE [LARGE SCALE GENOMIC DNA]</scope>
    <source>
        <strain evidence="2 3">FT109W</strain>
    </source>
</reference>
<evidence type="ECO:0000259" key="1">
    <source>
        <dbReference type="Pfam" id="PF15919"/>
    </source>
</evidence>
<gene>
    <name evidence="2" type="ORF">GTP55_24910</name>
</gene>
<dbReference type="EMBL" id="WWCS01000022">
    <property type="protein sequence ID" value="MYN42586.1"/>
    <property type="molecule type" value="Genomic_DNA"/>
</dbReference>